<keyword evidence="7" id="KW-1185">Reference proteome</keyword>
<name>A0AAN9TWV6_9HEMI</name>
<dbReference type="EMBL" id="JBBCAQ010000003">
    <property type="protein sequence ID" value="KAK7604345.1"/>
    <property type="molecule type" value="Genomic_DNA"/>
</dbReference>
<evidence type="ECO:0000256" key="3">
    <source>
        <dbReference type="ARBA" id="ARBA00046233"/>
    </source>
</evidence>
<evidence type="ECO:0000259" key="5">
    <source>
        <dbReference type="Pfam" id="PF18201"/>
    </source>
</evidence>
<protein>
    <recommendedName>
        <fullName evidence="2">PIH1 domain-containing protein 1</fullName>
    </recommendedName>
</protein>
<dbReference type="AlphaFoldDB" id="A0AAN9TWV6"/>
<feature type="domain" description="PIH1 N-terminal" evidence="4">
    <location>
        <begin position="43"/>
        <end position="166"/>
    </location>
</feature>
<dbReference type="Pfam" id="PF08190">
    <property type="entry name" value="PIH1"/>
    <property type="match status" value="1"/>
</dbReference>
<dbReference type="GO" id="GO:0000492">
    <property type="term" value="P:box C/D snoRNP assembly"/>
    <property type="evidence" value="ECO:0007669"/>
    <property type="project" value="TreeGrafter"/>
</dbReference>
<dbReference type="Proteomes" id="UP001367676">
    <property type="component" value="Unassembled WGS sequence"/>
</dbReference>
<dbReference type="GO" id="GO:0005737">
    <property type="term" value="C:cytoplasm"/>
    <property type="evidence" value="ECO:0007669"/>
    <property type="project" value="TreeGrafter"/>
</dbReference>
<comment type="function">
    <text evidence="3">Involved in the assembly of C/D box small nucleolar ribonucleoprotein (snoRNP) particles. Recruits the SWI/SNF complex to the core promoter of rRNA genes and enhances pre-rRNA transcription. Mediates interaction of TELO2 with the R2TP complex which is necessary for the stability of MTOR and SMG1. Positively regulates the assembly and activity of the mTORC1 complex.</text>
</comment>
<dbReference type="InterPro" id="IPR041442">
    <property type="entry name" value="PIH1D1/2/3_CS-like"/>
</dbReference>
<proteinExistence type="inferred from homology"/>
<comment type="caution">
    <text evidence="6">The sequence shown here is derived from an EMBL/GenBank/DDBJ whole genome shotgun (WGS) entry which is preliminary data.</text>
</comment>
<accession>A0AAN9TWV6</accession>
<organism evidence="6 7">
    <name type="scientific">Parthenolecanium corni</name>
    <dbReference type="NCBI Taxonomy" id="536013"/>
    <lineage>
        <taxon>Eukaryota</taxon>
        <taxon>Metazoa</taxon>
        <taxon>Ecdysozoa</taxon>
        <taxon>Arthropoda</taxon>
        <taxon>Hexapoda</taxon>
        <taxon>Insecta</taxon>
        <taxon>Pterygota</taxon>
        <taxon>Neoptera</taxon>
        <taxon>Paraneoptera</taxon>
        <taxon>Hemiptera</taxon>
        <taxon>Sternorrhyncha</taxon>
        <taxon>Coccoidea</taxon>
        <taxon>Coccidae</taxon>
        <taxon>Parthenolecanium</taxon>
    </lineage>
</organism>
<dbReference type="PANTHER" id="PTHR22997">
    <property type="entry name" value="PIH1 DOMAIN-CONTAINING PROTEIN 1"/>
    <property type="match status" value="1"/>
</dbReference>
<feature type="domain" description="PIH1D1/2/3 CS-like" evidence="5">
    <location>
        <begin position="206"/>
        <end position="272"/>
    </location>
</feature>
<evidence type="ECO:0000256" key="1">
    <source>
        <dbReference type="ARBA" id="ARBA00008511"/>
    </source>
</evidence>
<dbReference type="Pfam" id="PF18201">
    <property type="entry name" value="PIH1_CS"/>
    <property type="match status" value="1"/>
</dbReference>
<dbReference type="InterPro" id="IPR050734">
    <property type="entry name" value="PIH1/Kintoun_subfamily"/>
</dbReference>
<sequence>MSFLDVDRSEFENSLLIEGSENTSSNSIDSLIDRVINKDAPPLSTKLVTPIPGACVKALTKNGEKVFINICHTEDVPYPKGLTIPMSIGHQKEVSDNNGVACAAFDVAVNSRFFKNNCNELLISTIIEGIANKYDIELNENGFRILRNVKCKGKINPMNIEQRPPKADPRTKPLISEITNEDEELRKPETHAPEFNLIKVDGPRAYYASEIDLKNVSSKEDISLQIGEDRVHLLTNGKIKYLLDYCFPEYVNSDLCNAEYDCDEQILTLTVPLRK</sequence>
<gene>
    <name evidence="6" type="ORF">V9T40_005531</name>
</gene>
<dbReference type="InterPro" id="IPR012981">
    <property type="entry name" value="PIH1_N"/>
</dbReference>
<dbReference type="GO" id="GO:0006364">
    <property type="term" value="P:rRNA processing"/>
    <property type="evidence" value="ECO:0007669"/>
    <property type="project" value="TreeGrafter"/>
</dbReference>
<evidence type="ECO:0000259" key="4">
    <source>
        <dbReference type="Pfam" id="PF08190"/>
    </source>
</evidence>
<evidence type="ECO:0000256" key="2">
    <source>
        <dbReference type="ARBA" id="ARBA00040540"/>
    </source>
</evidence>
<reference evidence="6 7" key="1">
    <citation type="submission" date="2024-03" db="EMBL/GenBank/DDBJ databases">
        <title>Adaptation during the transition from Ophiocordyceps entomopathogen to insect associate is accompanied by gene loss and intensified selection.</title>
        <authorList>
            <person name="Ward C.M."/>
            <person name="Onetto C.A."/>
            <person name="Borneman A.R."/>
        </authorList>
    </citation>
    <scope>NUCLEOTIDE SEQUENCE [LARGE SCALE GENOMIC DNA]</scope>
    <source>
        <strain evidence="6">AWRI1</strain>
        <tissue evidence="6">Single Adult Female</tissue>
    </source>
</reference>
<evidence type="ECO:0000313" key="7">
    <source>
        <dbReference type="Proteomes" id="UP001367676"/>
    </source>
</evidence>
<dbReference type="GO" id="GO:1990904">
    <property type="term" value="C:ribonucleoprotein complex"/>
    <property type="evidence" value="ECO:0007669"/>
    <property type="project" value="TreeGrafter"/>
</dbReference>
<comment type="similarity">
    <text evidence="1">Belongs to the PIH1 family.</text>
</comment>
<dbReference type="PANTHER" id="PTHR22997:SF0">
    <property type="entry name" value="PIH1 DOMAIN-CONTAINING PROTEIN 1"/>
    <property type="match status" value="1"/>
</dbReference>
<evidence type="ECO:0000313" key="6">
    <source>
        <dbReference type="EMBL" id="KAK7604345.1"/>
    </source>
</evidence>
<dbReference type="GO" id="GO:0097255">
    <property type="term" value="C:R2TP complex"/>
    <property type="evidence" value="ECO:0007669"/>
    <property type="project" value="TreeGrafter"/>
</dbReference>